<organism evidence="1 2">
    <name type="scientific">Larinioides sclopetarius</name>
    <dbReference type="NCBI Taxonomy" id="280406"/>
    <lineage>
        <taxon>Eukaryota</taxon>
        <taxon>Metazoa</taxon>
        <taxon>Ecdysozoa</taxon>
        <taxon>Arthropoda</taxon>
        <taxon>Chelicerata</taxon>
        <taxon>Arachnida</taxon>
        <taxon>Araneae</taxon>
        <taxon>Araneomorphae</taxon>
        <taxon>Entelegynae</taxon>
        <taxon>Araneoidea</taxon>
        <taxon>Araneidae</taxon>
        <taxon>Larinioides</taxon>
    </lineage>
</organism>
<sequence length="69" mass="8060">MQQEKLLYAANEDLVRFLIRVFSLYTRHEAGWNAIIQPRTSRLDYSIPASLASSPELEARDRVLDFETF</sequence>
<dbReference type="Proteomes" id="UP001497382">
    <property type="component" value="Unassembled WGS sequence"/>
</dbReference>
<comment type="caution">
    <text evidence="1">The sequence shown here is derived from an EMBL/GenBank/DDBJ whole genome shotgun (WGS) entry which is preliminary data.</text>
</comment>
<name>A0AAV1Z125_9ARAC</name>
<reference evidence="1 2" key="1">
    <citation type="submission" date="2024-04" db="EMBL/GenBank/DDBJ databases">
        <authorList>
            <person name="Rising A."/>
            <person name="Reimegard J."/>
            <person name="Sonavane S."/>
            <person name="Akerstrom W."/>
            <person name="Nylinder S."/>
            <person name="Hedman E."/>
            <person name="Kallberg Y."/>
        </authorList>
    </citation>
    <scope>NUCLEOTIDE SEQUENCE [LARGE SCALE GENOMIC DNA]</scope>
</reference>
<gene>
    <name evidence="1" type="ORF">LARSCL_LOCUS2434</name>
</gene>
<accession>A0AAV1Z125</accession>
<dbReference type="AlphaFoldDB" id="A0AAV1Z125"/>
<keyword evidence="2" id="KW-1185">Reference proteome</keyword>
<evidence type="ECO:0000313" key="2">
    <source>
        <dbReference type="Proteomes" id="UP001497382"/>
    </source>
</evidence>
<dbReference type="EMBL" id="CAXIEN010000016">
    <property type="protein sequence ID" value="CAL1265258.1"/>
    <property type="molecule type" value="Genomic_DNA"/>
</dbReference>
<evidence type="ECO:0000313" key="1">
    <source>
        <dbReference type="EMBL" id="CAL1265258.1"/>
    </source>
</evidence>
<proteinExistence type="predicted"/>
<protein>
    <submittedName>
        <fullName evidence="1">Uncharacterized protein</fullName>
    </submittedName>
</protein>